<comment type="caution">
    <text evidence="9">The sequence shown here is derived from an EMBL/GenBank/DDBJ whole genome shotgun (WGS) entry which is preliminary data.</text>
</comment>
<dbReference type="FunFam" id="3.40.309.10:FF:000003">
    <property type="entry name" value="Aldehyde dehydrogenase"/>
    <property type="match status" value="1"/>
</dbReference>
<dbReference type="Pfam" id="PF00171">
    <property type="entry name" value="Aldedh"/>
    <property type="match status" value="1"/>
</dbReference>
<dbReference type="InterPro" id="IPR016160">
    <property type="entry name" value="Ald_DH_CS_CYS"/>
</dbReference>
<dbReference type="SUPFAM" id="SSF53720">
    <property type="entry name" value="ALDH-like"/>
    <property type="match status" value="1"/>
</dbReference>
<dbReference type="Gene3D" id="3.40.605.10">
    <property type="entry name" value="Aldehyde Dehydrogenase, Chain A, domain 1"/>
    <property type="match status" value="1"/>
</dbReference>
<keyword evidence="2 4" id="KW-0560">Oxidoreductase</keyword>
<dbReference type="PANTHER" id="PTHR43570:SF16">
    <property type="entry name" value="ALDEHYDE DEHYDROGENASE TYPE III, ISOFORM Q"/>
    <property type="match status" value="1"/>
</dbReference>
<sequence>MLDIIQEQRDFFNTNESKNTDFRIANLKKLKQLLKDNEDALYDAIYKDFGKSRFETYLSELILTYQEINTFIKHLKQWSRRESVPTNLANFPSRSYIIPEPLGSVLVIGAWNYPYYLSLVPAISALAAGNTVILKPSELPNESASVMAKIINENFPKSYFHVLEGGVEQTTELLKHKFDKIFFTGSSQVGKIIYKAAAEHLTPVTLELGGKSPTIVLADCNIKMTAKRIVWAKYLNAGQTCVAPDYILVEKSIENEFLSEVKKEITENYPMRNDISDNYLRIINDKNFDRLKSLLDTDKIFLGGETNAKNRFISPTVLKDVTFSDKVMEEEIFGPILPVISFTDLDVAIRQIKQMSKPLSFYVFTKNKKKINKLFKEVSFGGGAVNDAIMHLTNGELPFGGVGLSGMGNYHGEAGFKSFSHYKSVLHKSSWFEAPIKYTPYSKWKMKILKLLLE</sequence>
<accession>A0A3L9YKU4</accession>
<gene>
    <name evidence="9" type="ORF">BXY75_2002</name>
</gene>
<evidence type="ECO:0000256" key="4">
    <source>
        <dbReference type="PIRNR" id="PIRNR036492"/>
    </source>
</evidence>
<dbReference type="PIRSF" id="PIRSF036492">
    <property type="entry name" value="ALDH"/>
    <property type="match status" value="1"/>
</dbReference>
<dbReference type="OrthoDB" id="9762913at2"/>
<dbReference type="RefSeq" id="WP_121907574.1">
    <property type="nucleotide sequence ID" value="NZ_REFC01000013.1"/>
</dbReference>
<evidence type="ECO:0000256" key="2">
    <source>
        <dbReference type="ARBA" id="ARBA00023002"/>
    </source>
</evidence>
<name>A0A3L9YKU4_9FLAO</name>
<keyword evidence="3" id="KW-0520">NAD</keyword>
<keyword evidence="10" id="KW-1185">Reference proteome</keyword>
<evidence type="ECO:0000256" key="3">
    <source>
        <dbReference type="ARBA" id="ARBA00023027"/>
    </source>
</evidence>
<protein>
    <recommendedName>
        <fullName evidence="4">Aldehyde dehydrogenase</fullName>
    </recommendedName>
</protein>
<dbReference type="InterPro" id="IPR016162">
    <property type="entry name" value="Ald_DH_N"/>
</dbReference>
<dbReference type="CDD" id="cd07136">
    <property type="entry name" value="ALDH_YwdH-P39616"/>
    <property type="match status" value="1"/>
</dbReference>
<evidence type="ECO:0000256" key="6">
    <source>
        <dbReference type="PROSITE-ProRule" id="PRU10007"/>
    </source>
</evidence>
<dbReference type="PANTHER" id="PTHR43570">
    <property type="entry name" value="ALDEHYDE DEHYDROGENASE"/>
    <property type="match status" value="1"/>
</dbReference>
<evidence type="ECO:0000259" key="8">
    <source>
        <dbReference type="Pfam" id="PF00171"/>
    </source>
</evidence>
<dbReference type="EMBL" id="REFC01000013">
    <property type="protein sequence ID" value="RMA58628.1"/>
    <property type="molecule type" value="Genomic_DNA"/>
</dbReference>
<dbReference type="GO" id="GO:0006081">
    <property type="term" value="P:aldehyde metabolic process"/>
    <property type="evidence" value="ECO:0007669"/>
    <property type="project" value="InterPro"/>
</dbReference>
<proteinExistence type="inferred from homology"/>
<dbReference type="InterPro" id="IPR016161">
    <property type="entry name" value="Ald_DH/histidinol_DH"/>
</dbReference>
<feature type="domain" description="Aldehyde dehydrogenase" evidence="8">
    <location>
        <begin position="16"/>
        <end position="425"/>
    </location>
</feature>
<feature type="active site" evidence="5 6">
    <location>
        <position position="207"/>
    </location>
</feature>
<dbReference type="Proteomes" id="UP000271339">
    <property type="component" value="Unassembled WGS sequence"/>
</dbReference>
<dbReference type="InterPro" id="IPR012394">
    <property type="entry name" value="Aldehyde_DH_NAD(P)"/>
</dbReference>
<evidence type="ECO:0000313" key="10">
    <source>
        <dbReference type="Proteomes" id="UP000271339"/>
    </source>
</evidence>
<dbReference type="AlphaFoldDB" id="A0A3L9YKU4"/>
<feature type="active site" evidence="5">
    <location>
        <position position="241"/>
    </location>
</feature>
<reference evidence="9 10" key="1">
    <citation type="submission" date="2018-10" db="EMBL/GenBank/DDBJ databases">
        <title>Genomic Encyclopedia of Archaeal and Bacterial Type Strains, Phase II (KMG-II): from individual species to whole genera.</title>
        <authorList>
            <person name="Goeker M."/>
        </authorList>
    </citation>
    <scope>NUCLEOTIDE SEQUENCE [LARGE SCALE GENOMIC DNA]</scope>
    <source>
        <strain evidence="9 10">DSM 23424</strain>
    </source>
</reference>
<evidence type="ECO:0000313" key="9">
    <source>
        <dbReference type="EMBL" id="RMA58628.1"/>
    </source>
</evidence>
<dbReference type="PROSITE" id="PS00070">
    <property type="entry name" value="ALDEHYDE_DEHYDR_CYS"/>
    <property type="match status" value="1"/>
</dbReference>
<dbReference type="InterPro" id="IPR015590">
    <property type="entry name" value="Aldehyde_DH_dom"/>
</dbReference>
<dbReference type="InterPro" id="IPR016163">
    <property type="entry name" value="Ald_DH_C"/>
</dbReference>
<dbReference type="InterPro" id="IPR029510">
    <property type="entry name" value="Ald_DH_CS_GLU"/>
</dbReference>
<evidence type="ECO:0000256" key="5">
    <source>
        <dbReference type="PIRSR" id="PIRSR036492-1"/>
    </source>
</evidence>
<evidence type="ECO:0000256" key="1">
    <source>
        <dbReference type="ARBA" id="ARBA00009986"/>
    </source>
</evidence>
<dbReference type="Gene3D" id="3.40.309.10">
    <property type="entry name" value="Aldehyde Dehydrogenase, Chain A, domain 2"/>
    <property type="match status" value="1"/>
</dbReference>
<organism evidence="9 10">
    <name type="scientific">Ulvibacter antarcticus</name>
    <dbReference type="NCBI Taxonomy" id="442714"/>
    <lineage>
        <taxon>Bacteria</taxon>
        <taxon>Pseudomonadati</taxon>
        <taxon>Bacteroidota</taxon>
        <taxon>Flavobacteriia</taxon>
        <taxon>Flavobacteriales</taxon>
        <taxon>Flavobacteriaceae</taxon>
        <taxon>Ulvibacter</taxon>
    </lineage>
</organism>
<dbReference type="GO" id="GO:0004029">
    <property type="term" value="F:aldehyde dehydrogenase (NAD+) activity"/>
    <property type="evidence" value="ECO:0007669"/>
    <property type="project" value="TreeGrafter"/>
</dbReference>
<dbReference type="PROSITE" id="PS00687">
    <property type="entry name" value="ALDEHYDE_DEHYDR_GLU"/>
    <property type="match status" value="1"/>
</dbReference>
<dbReference type="GO" id="GO:0005737">
    <property type="term" value="C:cytoplasm"/>
    <property type="evidence" value="ECO:0007669"/>
    <property type="project" value="TreeGrafter"/>
</dbReference>
<dbReference type="FunFam" id="3.40.605.10:FF:000004">
    <property type="entry name" value="Aldehyde dehydrogenase"/>
    <property type="match status" value="1"/>
</dbReference>
<evidence type="ECO:0000256" key="7">
    <source>
        <dbReference type="RuleBase" id="RU003345"/>
    </source>
</evidence>
<comment type="similarity">
    <text evidence="1 4 7">Belongs to the aldehyde dehydrogenase family.</text>
</comment>